<dbReference type="OrthoDB" id="9808822at2"/>
<dbReference type="Pfam" id="PF07683">
    <property type="entry name" value="CobW_C"/>
    <property type="match status" value="1"/>
</dbReference>
<evidence type="ECO:0000256" key="4">
    <source>
        <dbReference type="ARBA" id="ARBA00034320"/>
    </source>
</evidence>
<feature type="domain" description="CobW C-terminal" evidence="7">
    <location>
        <begin position="252"/>
        <end position="369"/>
    </location>
</feature>
<dbReference type="InterPro" id="IPR051927">
    <property type="entry name" value="Zn_Chap_cDPG_Synth"/>
</dbReference>
<dbReference type="SMART" id="SM00833">
    <property type="entry name" value="CobW_C"/>
    <property type="match status" value="1"/>
</dbReference>
<comment type="catalytic activity">
    <reaction evidence="6">
        <text>GTP + H2O = GDP + phosphate + H(+)</text>
        <dbReference type="Rhea" id="RHEA:19669"/>
        <dbReference type="ChEBI" id="CHEBI:15377"/>
        <dbReference type="ChEBI" id="CHEBI:15378"/>
        <dbReference type="ChEBI" id="CHEBI:37565"/>
        <dbReference type="ChEBI" id="CHEBI:43474"/>
        <dbReference type="ChEBI" id="CHEBI:58189"/>
    </reaction>
    <physiologicalReaction direction="left-to-right" evidence="6">
        <dbReference type="Rhea" id="RHEA:19670"/>
    </physiologicalReaction>
</comment>
<dbReference type="AlphaFoldDB" id="N1MUH0"/>
<evidence type="ECO:0000256" key="3">
    <source>
        <dbReference type="ARBA" id="ARBA00023186"/>
    </source>
</evidence>
<keyword evidence="2" id="KW-0378">Hydrolase</keyword>
<dbReference type="SUPFAM" id="SSF52540">
    <property type="entry name" value="P-loop containing nucleoside triphosphate hydrolases"/>
    <property type="match status" value="1"/>
</dbReference>
<dbReference type="Gene3D" id="3.40.50.300">
    <property type="entry name" value="P-loop containing nucleotide triphosphate hydrolases"/>
    <property type="match status" value="1"/>
</dbReference>
<comment type="similarity">
    <text evidence="4">Belongs to the SIMIBI class G3E GTPase family. ZNG1 subfamily.</text>
</comment>
<evidence type="ECO:0000259" key="7">
    <source>
        <dbReference type="SMART" id="SM00833"/>
    </source>
</evidence>
<dbReference type="InterPro" id="IPR036627">
    <property type="entry name" value="CobW-likC_sf"/>
</dbReference>
<evidence type="ECO:0000256" key="5">
    <source>
        <dbReference type="ARBA" id="ARBA00045658"/>
    </source>
</evidence>
<dbReference type="Proteomes" id="UP000013201">
    <property type="component" value="Unassembled WGS sequence"/>
</dbReference>
<dbReference type="GO" id="GO:0000166">
    <property type="term" value="F:nucleotide binding"/>
    <property type="evidence" value="ECO:0007669"/>
    <property type="project" value="UniProtKB-KW"/>
</dbReference>
<dbReference type="InterPro" id="IPR003495">
    <property type="entry name" value="CobW/HypB/UreG_nucleotide-bd"/>
</dbReference>
<comment type="function">
    <text evidence="5">Zinc chaperone that directly transfers zinc cofactor to target proteins, thereby activating them. Zinc is transferred from the CXCC motif in the GTPase domain to the zinc binding site in target proteins in a process requiring GTP hydrolysis.</text>
</comment>
<accession>N1MUH0</accession>
<keyword evidence="9" id="KW-1185">Reference proteome</keyword>
<dbReference type="InterPro" id="IPR011629">
    <property type="entry name" value="CobW-like_C"/>
</dbReference>
<sequence length="391" mass="44042">MDDTRLPVTVLSGFLGAGKSTLLSHVLKNRQGRRVAIIVNDMSEINIDAADIARDVGLSRSEERLVEMTNGCICCTLREDLLEQIATLAAEQRFDYLLIESSGISEPRPVAETFTFIDSAGRTLADVARLDTMVTVVDALHFLRDFHAGDRLEAGLQDDRDLSQLLIDQIEFADVILVSKADLISVDALDELLAILRYFNPVATIRSMQMGQVPLDWILDTGLFSLERAESAPGWLRELRGEHVPETEEYGISSCVYRARAPFHPMRFQDLLTKPWSNGRLLRAKGHFWNAARFTEIGSISQAETLIHQGYIGRWWNFIPQIHWPADEDRRSAILRQWEEPVGDCRQELVFIGQDIDRETLFGQLDACLLTVAEIALGPDHWKDLIAGVDD</sequence>
<dbReference type="InterPro" id="IPR027417">
    <property type="entry name" value="P-loop_NTPase"/>
</dbReference>
<name>N1MUH0_9SPHN</name>
<dbReference type="Pfam" id="PF02492">
    <property type="entry name" value="cobW"/>
    <property type="match status" value="1"/>
</dbReference>
<comment type="caution">
    <text evidence="8">The sequence shown here is derived from an EMBL/GenBank/DDBJ whole genome shotgun (WGS) entry which is preliminary data.</text>
</comment>
<dbReference type="Gene3D" id="3.30.1220.10">
    <property type="entry name" value="CobW-like, C-terminal domain"/>
    <property type="match status" value="1"/>
</dbReference>
<keyword evidence="3" id="KW-0143">Chaperone</keyword>
<evidence type="ECO:0000256" key="2">
    <source>
        <dbReference type="ARBA" id="ARBA00022801"/>
    </source>
</evidence>
<evidence type="ECO:0000313" key="9">
    <source>
        <dbReference type="Proteomes" id="UP000013201"/>
    </source>
</evidence>
<reference evidence="9" key="2">
    <citation type="submission" date="2013-04" db="EMBL/GenBank/DDBJ databases">
        <title>Bisphenol A degrading Sphingobium sp. strain BiD32.</title>
        <authorList>
            <person name="Nielsen J.L."/>
            <person name="Zhou N.A."/>
            <person name="Kjeldal H."/>
        </authorList>
    </citation>
    <scope>NUCLEOTIDE SEQUENCE [LARGE SCALE GENOMIC DNA]</scope>
    <source>
        <strain evidence="9">BiD32</strain>
    </source>
</reference>
<dbReference type="PANTHER" id="PTHR43603">
    <property type="entry name" value="COBW DOMAIN-CONTAINING PROTEIN DDB_G0274527"/>
    <property type="match status" value="1"/>
</dbReference>
<dbReference type="EMBL" id="CAVK010000183">
    <property type="protein sequence ID" value="CCW19267.1"/>
    <property type="molecule type" value="Genomic_DNA"/>
</dbReference>
<dbReference type="GO" id="GO:0016787">
    <property type="term" value="F:hydrolase activity"/>
    <property type="evidence" value="ECO:0007669"/>
    <property type="project" value="UniProtKB-KW"/>
</dbReference>
<dbReference type="PANTHER" id="PTHR43603:SF1">
    <property type="entry name" value="ZINC-REGULATED GTPASE METALLOPROTEIN ACTIVATOR 1"/>
    <property type="match status" value="1"/>
</dbReference>
<reference evidence="8 9" key="1">
    <citation type="submission" date="2013-03" db="EMBL/GenBank/DDBJ databases">
        <authorList>
            <person name="Le V."/>
        </authorList>
    </citation>
    <scope>NUCLEOTIDE SEQUENCE [LARGE SCALE GENOMIC DNA]</scope>
    <source>
        <strain evidence="8 9">BiD32</strain>
    </source>
</reference>
<evidence type="ECO:0000256" key="1">
    <source>
        <dbReference type="ARBA" id="ARBA00022741"/>
    </source>
</evidence>
<dbReference type="RefSeq" id="WP_006962473.1">
    <property type="nucleotide sequence ID" value="NZ_CAVK010000183.1"/>
</dbReference>
<keyword evidence="1" id="KW-0547">Nucleotide-binding</keyword>
<organism evidence="8 9">
    <name type="scientific">Sphingobium indicum BiD32</name>
    <dbReference type="NCBI Taxonomy" id="1301087"/>
    <lineage>
        <taxon>Bacteria</taxon>
        <taxon>Pseudomonadati</taxon>
        <taxon>Pseudomonadota</taxon>
        <taxon>Alphaproteobacteria</taxon>
        <taxon>Sphingomonadales</taxon>
        <taxon>Sphingomonadaceae</taxon>
        <taxon>Sphingobium</taxon>
    </lineage>
</organism>
<proteinExistence type="inferred from homology"/>
<evidence type="ECO:0000313" key="8">
    <source>
        <dbReference type="EMBL" id="CCW19267.1"/>
    </source>
</evidence>
<gene>
    <name evidence="8" type="ORF">EBBID32_36330</name>
</gene>
<dbReference type="CDD" id="cd03112">
    <property type="entry name" value="CobW-like"/>
    <property type="match status" value="1"/>
</dbReference>
<evidence type="ECO:0000256" key="6">
    <source>
        <dbReference type="ARBA" id="ARBA00049117"/>
    </source>
</evidence>
<protein>
    <submittedName>
        <fullName evidence="8">Metal chaperone, involved in Zn homeostasis, GTPase of COG0523 family</fullName>
    </submittedName>
</protein>